<dbReference type="EMBL" id="MHKB01000012">
    <property type="protein sequence ID" value="OGY78764.1"/>
    <property type="molecule type" value="Genomic_DNA"/>
</dbReference>
<gene>
    <name evidence="2" type="ORF">A3B74_03170</name>
</gene>
<evidence type="ECO:0008006" key="4">
    <source>
        <dbReference type="Google" id="ProtNLM"/>
    </source>
</evidence>
<organism evidence="2 3">
    <name type="scientific">Candidatus Kerfeldbacteria bacterium RIFCSPHIGHO2_02_FULL_42_14</name>
    <dbReference type="NCBI Taxonomy" id="1798540"/>
    <lineage>
        <taxon>Bacteria</taxon>
        <taxon>Candidatus Kerfeldiibacteriota</taxon>
    </lineage>
</organism>
<feature type="transmembrane region" description="Helical" evidence="1">
    <location>
        <begin position="161"/>
        <end position="189"/>
    </location>
</feature>
<feature type="transmembrane region" description="Helical" evidence="1">
    <location>
        <begin position="111"/>
        <end position="129"/>
    </location>
</feature>
<evidence type="ECO:0000256" key="1">
    <source>
        <dbReference type="SAM" id="Phobius"/>
    </source>
</evidence>
<protein>
    <recommendedName>
        <fullName evidence="4">Glycosyltransferase RgtA/B/C/D-like domain-containing protein</fullName>
    </recommendedName>
</protein>
<keyword evidence="1" id="KW-0472">Membrane</keyword>
<dbReference type="AlphaFoldDB" id="A0A1G2APC9"/>
<feature type="transmembrane region" description="Helical" evidence="1">
    <location>
        <begin position="55"/>
        <end position="75"/>
    </location>
</feature>
<feature type="transmembrane region" description="Helical" evidence="1">
    <location>
        <begin position="209"/>
        <end position="229"/>
    </location>
</feature>
<name>A0A1G2APC9_9BACT</name>
<feature type="transmembrane region" description="Helical" evidence="1">
    <location>
        <begin position="352"/>
        <end position="371"/>
    </location>
</feature>
<dbReference type="Proteomes" id="UP000177165">
    <property type="component" value="Unassembled WGS sequence"/>
</dbReference>
<feature type="transmembrane region" description="Helical" evidence="1">
    <location>
        <begin position="383"/>
        <end position="399"/>
    </location>
</feature>
<feature type="transmembrane region" description="Helical" evidence="1">
    <location>
        <begin position="135"/>
        <end position="154"/>
    </location>
</feature>
<comment type="caution">
    <text evidence="2">The sequence shown here is derived from an EMBL/GenBank/DDBJ whole genome shotgun (WGS) entry which is preliminary data.</text>
</comment>
<evidence type="ECO:0000313" key="3">
    <source>
        <dbReference type="Proteomes" id="UP000177165"/>
    </source>
</evidence>
<feature type="transmembrane region" description="Helical" evidence="1">
    <location>
        <begin position="81"/>
        <end position="99"/>
    </location>
</feature>
<accession>A0A1G2APC9</accession>
<feature type="transmembrane region" description="Helical" evidence="1">
    <location>
        <begin position="326"/>
        <end position="346"/>
    </location>
</feature>
<reference evidence="2 3" key="1">
    <citation type="journal article" date="2016" name="Nat. Commun.">
        <title>Thousands of microbial genomes shed light on interconnected biogeochemical processes in an aquifer system.</title>
        <authorList>
            <person name="Anantharaman K."/>
            <person name="Brown C.T."/>
            <person name="Hug L.A."/>
            <person name="Sharon I."/>
            <person name="Castelle C.J."/>
            <person name="Probst A.J."/>
            <person name="Thomas B.C."/>
            <person name="Singh A."/>
            <person name="Wilkins M.J."/>
            <person name="Karaoz U."/>
            <person name="Brodie E.L."/>
            <person name="Williams K.H."/>
            <person name="Hubbard S.S."/>
            <person name="Banfield J.F."/>
        </authorList>
    </citation>
    <scope>NUCLEOTIDE SEQUENCE [LARGE SCALE GENOMIC DNA]</scope>
</reference>
<proteinExistence type="predicted"/>
<keyword evidence="1" id="KW-0812">Transmembrane</keyword>
<evidence type="ECO:0000313" key="2">
    <source>
        <dbReference type="EMBL" id="OGY78764.1"/>
    </source>
</evidence>
<sequence length="400" mass="46518">MTMTLLFGILAFFYNTKHTYNEQFVWLAESFLKGQLYLAEPIKRFIDLALVDGKFFWHLPPLPAILLVPFVWFWKILHVPIYQWYLNIPFSVGVFVLCFKIAKRFAFSWTDALYLANAFLFASVYHQIAFLSWSWYLSQSLTAFLMFLALYEFFTRKRWGLIGIIFAALLMTRPTAVLGIIFFLAGIIFNTIDEELPHIAHHMTHHSKLRSIIQLILPCFFTIPLLLAYNQARFGSYWESGYALTNNFANPANTSYQLFSLSNIPTNFSAYFLSAPKMILEKLKQGVDGISSFRLPRLKVEHPGVSFFVVSPIFLWLLRAQWRKRLVRLALLPILILLPTLLAFWGPGWNQIGPRYTLDFLPFAWVILLFAFPQQKLSKSAKILIVLSSYFNFFLLATTY</sequence>
<keyword evidence="1" id="KW-1133">Transmembrane helix</keyword>
<dbReference type="STRING" id="1798540.A3B74_03170"/>